<dbReference type="PROSITE" id="PS00595">
    <property type="entry name" value="AA_TRANSFER_CLASS_5"/>
    <property type="match status" value="1"/>
</dbReference>
<keyword evidence="12" id="KW-0963">Cytoplasm</keyword>
<name>M1LWH6_9PROT</name>
<evidence type="ECO:0000256" key="12">
    <source>
        <dbReference type="HAMAP-Rule" id="MF_00160"/>
    </source>
</evidence>
<feature type="binding site" evidence="12">
    <location>
        <position position="44"/>
    </location>
    <ligand>
        <name>L-glutamate</name>
        <dbReference type="ChEBI" id="CHEBI:29985"/>
    </ligand>
</feature>
<feature type="domain" description="Aminotransferase class V" evidence="13">
    <location>
        <begin position="7"/>
        <end position="366"/>
    </location>
</feature>
<evidence type="ECO:0000256" key="8">
    <source>
        <dbReference type="ARBA" id="ARBA00023096"/>
    </source>
</evidence>
<feature type="modified residue" description="N6-(pyridoxal phosphate)lysine" evidence="12">
    <location>
        <position position="214"/>
    </location>
</feature>
<evidence type="ECO:0000256" key="2">
    <source>
        <dbReference type="ARBA" id="ARBA00005099"/>
    </source>
</evidence>
<keyword evidence="8 12" id="KW-0664">Pyridoxine biosynthesis</keyword>
<dbReference type="InterPro" id="IPR015424">
    <property type="entry name" value="PyrdxlP-dep_Trfase"/>
</dbReference>
<dbReference type="HOGENOM" id="CLU_034866_0_2_4"/>
<comment type="catalytic activity">
    <reaction evidence="10 12">
        <text>4-(phosphooxy)-L-threonine + 2-oxoglutarate = (R)-3-hydroxy-2-oxo-4-phosphooxybutanoate + L-glutamate</text>
        <dbReference type="Rhea" id="RHEA:16573"/>
        <dbReference type="ChEBI" id="CHEBI:16810"/>
        <dbReference type="ChEBI" id="CHEBI:29985"/>
        <dbReference type="ChEBI" id="CHEBI:58452"/>
        <dbReference type="ChEBI" id="CHEBI:58538"/>
        <dbReference type="EC" id="2.6.1.52"/>
    </reaction>
</comment>
<evidence type="ECO:0000256" key="5">
    <source>
        <dbReference type="ARBA" id="ARBA00022605"/>
    </source>
</evidence>
<comment type="function">
    <text evidence="12">Catalyzes the reversible conversion of 3-phosphohydroxypyruvate to phosphoserine and of 3-hydroxy-2-oxo-4-phosphonooxybutanoate to phosphohydroxythreonine.</text>
</comment>
<feature type="binding site" evidence="12">
    <location>
        <position position="165"/>
    </location>
    <ligand>
        <name>pyridoxal 5'-phosphate</name>
        <dbReference type="ChEBI" id="CHEBI:597326"/>
    </ligand>
</feature>
<dbReference type="UniPathway" id="UPA00135">
    <property type="reaction ID" value="UER00197"/>
</dbReference>
<proteinExistence type="inferred from homology"/>
<evidence type="ECO:0000256" key="10">
    <source>
        <dbReference type="ARBA" id="ARBA00047630"/>
    </source>
</evidence>
<dbReference type="RefSeq" id="WP_015397107.1">
    <property type="nucleotide sequence ID" value="NC_020299.1"/>
</dbReference>
<dbReference type="GO" id="GO:0004648">
    <property type="term" value="F:O-phospho-L-serine:2-oxoglutarate aminotransferase activity"/>
    <property type="evidence" value="ECO:0007669"/>
    <property type="project" value="UniProtKB-UniRule"/>
</dbReference>
<dbReference type="Gene3D" id="3.40.640.10">
    <property type="entry name" value="Type I PLP-dependent aspartate aminotransferase-like (Major domain)"/>
    <property type="match status" value="1"/>
</dbReference>
<dbReference type="Gene3D" id="3.90.1150.10">
    <property type="entry name" value="Aspartate Aminotransferase, domain 1"/>
    <property type="match status" value="1"/>
</dbReference>
<comment type="catalytic activity">
    <reaction evidence="11 12">
        <text>O-phospho-L-serine + 2-oxoglutarate = 3-phosphooxypyruvate + L-glutamate</text>
        <dbReference type="Rhea" id="RHEA:14329"/>
        <dbReference type="ChEBI" id="CHEBI:16810"/>
        <dbReference type="ChEBI" id="CHEBI:18110"/>
        <dbReference type="ChEBI" id="CHEBI:29985"/>
        <dbReference type="ChEBI" id="CHEBI:57524"/>
        <dbReference type="EC" id="2.6.1.52"/>
    </reaction>
</comment>
<dbReference type="GO" id="GO:0030170">
    <property type="term" value="F:pyridoxal phosphate binding"/>
    <property type="evidence" value="ECO:0007669"/>
    <property type="project" value="UniProtKB-UniRule"/>
</dbReference>
<evidence type="ECO:0000256" key="6">
    <source>
        <dbReference type="ARBA" id="ARBA00022679"/>
    </source>
</evidence>
<dbReference type="FunFam" id="3.40.640.10:FF:000010">
    <property type="entry name" value="Phosphoserine aminotransferase"/>
    <property type="match status" value="1"/>
</dbReference>
<feature type="binding site" evidence="12">
    <location>
        <position position="106"/>
    </location>
    <ligand>
        <name>pyridoxal 5'-phosphate</name>
        <dbReference type="ChEBI" id="CHEBI:597326"/>
    </ligand>
</feature>
<dbReference type="UniPathway" id="UPA00244">
    <property type="reaction ID" value="UER00311"/>
</dbReference>
<dbReference type="KEGG" id="kon:CONE_0673"/>
<dbReference type="InterPro" id="IPR000192">
    <property type="entry name" value="Aminotrans_V_dom"/>
</dbReference>
<dbReference type="FunFam" id="3.90.1150.10:FF:000006">
    <property type="entry name" value="Phosphoserine aminotransferase"/>
    <property type="match status" value="1"/>
</dbReference>
<evidence type="ECO:0000256" key="3">
    <source>
        <dbReference type="ARBA" id="ARBA00006904"/>
    </source>
</evidence>
<dbReference type="PANTHER" id="PTHR43247">
    <property type="entry name" value="PHOSPHOSERINE AMINOTRANSFERASE"/>
    <property type="match status" value="1"/>
</dbReference>
<evidence type="ECO:0000256" key="11">
    <source>
        <dbReference type="ARBA" id="ARBA00049007"/>
    </source>
</evidence>
<dbReference type="AlphaFoldDB" id="M1LWH6"/>
<gene>
    <name evidence="12" type="primary">serC</name>
    <name evidence="14" type="ORF">CONE_0673</name>
</gene>
<dbReference type="NCBIfam" id="NF003764">
    <property type="entry name" value="PRK05355.1"/>
    <property type="match status" value="1"/>
</dbReference>
<comment type="caution">
    <text evidence="12">Lacks conserved residue(s) required for the propagation of feature annotation.</text>
</comment>
<comment type="cofactor">
    <cofactor evidence="12">
        <name>pyridoxal 5'-phosphate</name>
        <dbReference type="ChEBI" id="CHEBI:597326"/>
    </cofactor>
    <text evidence="12">Binds 1 pyridoxal phosphate per subunit.</text>
</comment>
<dbReference type="InterPro" id="IPR015421">
    <property type="entry name" value="PyrdxlP-dep_Trfase_major"/>
</dbReference>
<dbReference type="PIRSF" id="PIRSF000525">
    <property type="entry name" value="SerC"/>
    <property type="match status" value="1"/>
</dbReference>
<dbReference type="HAMAP" id="MF_00160">
    <property type="entry name" value="SerC_aminotrans_5"/>
    <property type="match status" value="1"/>
</dbReference>
<dbReference type="EMBL" id="CP003805">
    <property type="protein sequence ID" value="AGF48421.1"/>
    <property type="molecule type" value="Genomic_DNA"/>
</dbReference>
<evidence type="ECO:0000256" key="9">
    <source>
        <dbReference type="ARBA" id="ARBA00023299"/>
    </source>
</evidence>
<evidence type="ECO:0000256" key="4">
    <source>
        <dbReference type="ARBA" id="ARBA00022576"/>
    </source>
</evidence>
<evidence type="ECO:0000256" key="7">
    <source>
        <dbReference type="ARBA" id="ARBA00022898"/>
    </source>
</evidence>
<organism evidence="14 15">
    <name type="scientific">Candidatus Kinetoplastidibacterium stringomonadis TCC290E</name>
    <dbReference type="NCBI Taxonomy" id="1208920"/>
    <lineage>
        <taxon>Bacteria</taxon>
        <taxon>Pseudomonadati</taxon>
        <taxon>Pseudomonadota</taxon>
        <taxon>Betaproteobacteria</taxon>
        <taxon>Candidatus Kinetoplastidibacterium</taxon>
    </lineage>
</organism>
<sequence>MDLARFWNFSAGPSMLPDPVLNQISIDILDWNSTGISVADINHRSKHFEIIYNEAESYLRSLLELSSDYCILFMQGGGQGANAIVPMNMIGRNRANKADFIISGYWSSKSYLEACRYGDVSVIADNSYITKIDDHDYDPYTWFPANESIKTRYGSSYLQFCSNETINGVEFVDWSGIANNINSDAVLVVDASSNLLTRKLDINCTGVVFACAQKNAGISGVTIFIVRKDLIGKALHICPSIFDYMNIFNEHSRYNTPPVFAIYVTGLVLKWLKMNGGIKRMEYSNLEKSQLLYNFIDSTSFYINKIHSSVRSRVNIPFFLSNNLLTDIFIEKAENLGLMNIRGHRSLGGLRASIYNAMPIDGVMALINYMRDFECYYG</sequence>
<comment type="similarity">
    <text evidence="3 12">Belongs to the class-V pyridoxal-phosphate-dependent aminotransferase family. SerC subfamily.</text>
</comment>
<evidence type="ECO:0000259" key="13">
    <source>
        <dbReference type="Pfam" id="PF00266"/>
    </source>
</evidence>
<comment type="pathway">
    <text evidence="1 12">Cofactor biosynthesis; pyridoxine 5'-phosphate biosynthesis; pyridoxine 5'-phosphate from D-erythrose 4-phosphate: step 3/5.</text>
</comment>
<protein>
    <recommendedName>
        <fullName evidence="12">Phosphoserine aminotransferase</fullName>
        <ecNumber evidence="12">2.6.1.52</ecNumber>
    </recommendedName>
    <alternativeName>
        <fullName evidence="12">Phosphohydroxythreonine aminotransferase</fullName>
        <shortName evidence="12">PSAT</shortName>
    </alternativeName>
</protein>
<comment type="pathway">
    <text evidence="2 12">Amino-acid biosynthesis; L-serine biosynthesis; L-serine from 3-phospho-D-glycerate: step 2/3.</text>
</comment>
<keyword evidence="7 12" id="KW-0663">Pyridoxal phosphate</keyword>
<reference evidence="14 15" key="1">
    <citation type="journal article" date="2013" name="Genome Biol. Evol.">
        <title>Genome evolution and phylogenomic analysis of candidatus kinetoplastibacterium, the betaproteobacterial endosymbionts of strigomonas and angomonas.</title>
        <authorList>
            <person name="Alves J.M."/>
            <person name="Serrano M.G."/>
            <person name="Maia da Silva F."/>
            <person name="Voegtly L.J."/>
            <person name="Matveyev A.V."/>
            <person name="Teixeira M.M."/>
            <person name="Camargo E.P."/>
            <person name="Buck G.A."/>
        </authorList>
    </citation>
    <scope>NUCLEOTIDE SEQUENCE [LARGE SCALE GENOMIC DNA]</scope>
    <source>
        <strain evidence="14 15">TCC290E</strain>
    </source>
</reference>
<keyword evidence="15" id="KW-1185">Reference proteome</keyword>
<feature type="binding site" evidence="12">
    <location>
        <position position="190"/>
    </location>
    <ligand>
        <name>pyridoxal 5'-phosphate</name>
        <dbReference type="ChEBI" id="CHEBI:597326"/>
    </ligand>
</feature>
<dbReference type="GO" id="GO:0006564">
    <property type="term" value="P:L-serine biosynthetic process"/>
    <property type="evidence" value="ECO:0007669"/>
    <property type="project" value="UniProtKB-UniRule"/>
</dbReference>
<evidence type="ECO:0000313" key="14">
    <source>
        <dbReference type="EMBL" id="AGF48421.1"/>
    </source>
</evidence>
<dbReference type="OrthoDB" id="9809412at2"/>
<comment type="subunit">
    <text evidence="12">Homodimer.</text>
</comment>
<dbReference type="GO" id="GO:0008615">
    <property type="term" value="P:pyridoxine biosynthetic process"/>
    <property type="evidence" value="ECO:0007669"/>
    <property type="project" value="UniProtKB-UniRule"/>
</dbReference>
<dbReference type="InterPro" id="IPR020578">
    <property type="entry name" value="Aminotrans_V_PyrdxlP_BS"/>
</dbReference>
<keyword evidence="9 12" id="KW-0718">Serine biosynthesis</keyword>
<dbReference type="InterPro" id="IPR022278">
    <property type="entry name" value="Pser_aminoTfrase"/>
</dbReference>
<dbReference type="Pfam" id="PF00266">
    <property type="entry name" value="Aminotran_5"/>
    <property type="match status" value="1"/>
</dbReference>
<keyword evidence="6 12" id="KW-0808">Transferase</keyword>
<dbReference type="SUPFAM" id="SSF53383">
    <property type="entry name" value="PLP-dependent transferases"/>
    <property type="match status" value="1"/>
</dbReference>
<dbReference type="PANTHER" id="PTHR43247:SF1">
    <property type="entry name" value="PHOSPHOSERINE AMINOTRANSFERASE"/>
    <property type="match status" value="1"/>
</dbReference>
<dbReference type="InterPro" id="IPR015422">
    <property type="entry name" value="PyrdxlP-dep_Trfase_small"/>
</dbReference>
<accession>M1LWH6</accession>
<dbReference type="EC" id="2.6.1.52" evidence="12"/>
<evidence type="ECO:0000313" key="15">
    <source>
        <dbReference type="Proteomes" id="UP000011541"/>
    </source>
</evidence>
<dbReference type="GO" id="GO:0005737">
    <property type="term" value="C:cytoplasm"/>
    <property type="evidence" value="ECO:0007669"/>
    <property type="project" value="UniProtKB-SubCell"/>
</dbReference>
<dbReference type="eggNOG" id="COG1932">
    <property type="taxonomic scope" value="Bacteria"/>
</dbReference>
<comment type="subcellular location">
    <subcellularLocation>
        <location evidence="12">Cytoplasm</location>
    </subcellularLocation>
</comment>
<dbReference type="Proteomes" id="UP000011541">
    <property type="component" value="Chromosome"/>
</dbReference>
<feature type="binding site" evidence="12">
    <location>
        <begin position="255"/>
        <end position="256"/>
    </location>
    <ligand>
        <name>pyridoxal 5'-phosphate</name>
        <dbReference type="ChEBI" id="CHEBI:597326"/>
    </ligand>
</feature>
<dbReference type="PATRIC" id="fig|1208920.3.peg.411"/>
<dbReference type="STRING" id="1208920.CONE_0673"/>
<evidence type="ECO:0000256" key="1">
    <source>
        <dbReference type="ARBA" id="ARBA00004915"/>
    </source>
</evidence>
<keyword evidence="4 12" id="KW-0032">Aminotransferase</keyword>
<keyword evidence="5 12" id="KW-0028">Amino-acid biosynthesis</keyword>
<feature type="binding site" evidence="12">
    <location>
        <position position="213"/>
    </location>
    <ligand>
        <name>pyridoxal 5'-phosphate</name>
        <dbReference type="ChEBI" id="CHEBI:597326"/>
    </ligand>
</feature>